<dbReference type="InterPro" id="IPR027417">
    <property type="entry name" value="P-loop_NTPase"/>
</dbReference>
<accession>A0A450T3N2</accession>
<name>A0A450T3N2_9GAMM</name>
<organism evidence="1">
    <name type="scientific">Candidatus Kentrum sp. DK</name>
    <dbReference type="NCBI Taxonomy" id="2126562"/>
    <lineage>
        <taxon>Bacteria</taxon>
        <taxon>Pseudomonadati</taxon>
        <taxon>Pseudomonadota</taxon>
        <taxon>Gammaproteobacteria</taxon>
        <taxon>Candidatus Kentrum</taxon>
    </lineage>
</organism>
<evidence type="ECO:0000313" key="1">
    <source>
        <dbReference type="EMBL" id="VFJ61195.1"/>
    </source>
</evidence>
<evidence type="ECO:0008006" key="2">
    <source>
        <dbReference type="Google" id="ProtNLM"/>
    </source>
</evidence>
<dbReference type="AlphaFoldDB" id="A0A450T3N2"/>
<dbReference type="EMBL" id="CAADEY010000087">
    <property type="protein sequence ID" value="VFJ61195.1"/>
    <property type="molecule type" value="Genomic_DNA"/>
</dbReference>
<proteinExistence type="predicted"/>
<sequence>MESIEKKIDFNEKQIQDIFGHEAAENENSERLRQYYFKSSVFDQVDTDLSLRVLVGHKGIGKSALFQVAMAEQRDKGELTVLIKPDDIVSLGVDTSDFLRTIREWKIGLTAIITREVLCKLGIDGSGILDKAKGYSGRIIDFLQDTFLDIPGVNFSPTKKKLIDGFLEKNTIYVYIDDLDRGWQGRAEDNTRISALLNAIRDISTENRGIFFRIALRSDVYFLVRTSDESTDKIEGSVIWHSWNNHEIFVLLIKRIESFFGRSIDEKKLLDTPPRELAKYLNLIMEPRFIGRGHWRDAPMYRVLMSLIRRRPRDLVKLCTLAARKAHERRGELITTKDLEASFEDYSQGRLQDTINEFRSELPSIERLLMGMKPSKKERTAKQGYAYSGDALIKKIKTIQEQGDFRFFDRGVAETKELAAFMYKINFLTARKEKPTEIIRKYFEENRYLNNRFVDFGFEWEVHPAYRWALQPDDIEDVFASLKLSSDTEG</sequence>
<dbReference type="NCBIfam" id="NF047389">
    <property type="entry name" value="ATPase_Sll1717"/>
    <property type="match status" value="1"/>
</dbReference>
<gene>
    <name evidence="1" type="ORF">BECKDK2373C_GA0170839_10878</name>
</gene>
<dbReference type="SUPFAM" id="SSF52540">
    <property type="entry name" value="P-loop containing nucleoside triphosphate hydrolases"/>
    <property type="match status" value="1"/>
</dbReference>
<protein>
    <recommendedName>
        <fullName evidence="2">ATP-binding protein</fullName>
    </recommendedName>
</protein>
<reference evidence="1" key="1">
    <citation type="submission" date="2019-02" db="EMBL/GenBank/DDBJ databases">
        <authorList>
            <person name="Gruber-Vodicka R. H."/>
            <person name="Seah K. B. B."/>
        </authorList>
    </citation>
    <scope>NUCLEOTIDE SEQUENCE</scope>
    <source>
        <strain evidence="1">BECK_DK161</strain>
    </source>
</reference>
<dbReference type="InterPro" id="IPR059206">
    <property type="entry name" value="Sll1717-like"/>
</dbReference>